<dbReference type="Proteomes" id="UP000002640">
    <property type="component" value="Unassembled WGS sequence"/>
</dbReference>
<evidence type="ECO:0000256" key="1">
    <source>
        <dbReference type="SAM" id="MobiDB-lite"/>
    </source>
</evidence>
<dbReference type="OMA" id="AINTSHD"/>
<sequence>DWDEIVEKLIFAINNLQDATRKDTPLPCIRLGCADDTSSYVFVTETRPRRQTDALAWRREVNRQQEIALEMAKAYQATEKAKRAEKYNETLSRRERESLPTSDRTEPSGEDTETTNPTDDSSAETSKSLFEQGDRVWLYMERVKPGLTKNWAHRWHGSFRIKKKVDEYAYELALPDRSGYRFYPVVHVSRLKKMNAYGDRPKARLVTDVTDGTRLDFDEELLPEDSFEPDHFTGEYEVEAILDDRTPLSTGTERAVREFQVKWRSDRRLQMVQVADED</sequence>
<dbReference type="Pfam" id="PF24626">
    <property type="entry name" value="SH3_Tf2-1"/>
    <property type="match status" value="1"/>
</dbReference>
<feature type="compositionally biased region" description="Polar residues" evidence="1">
    <location>
        <begin position="114"/>
        <end position="127"/>
    </location>
</feature>
<dbReference type="EMBL" id="JH159163">
    <property type="protein sequence ID" value="EGZ06693.1"/>
    <property type="molecule type" value="Genomic_DNA"/>
</dbReference>
<accession>G5ABG8</accession>
<feature type="region of interest" description="Disordered" evidence="1">
    <location>
        <begin position="79"/>
        <end position="127"/>
    </location>
</feature>
<protein>
    <recommendedName>
        <fullName evidence="2">Tf2-1-like SH3-like domain-containing protein</fullName>
    </recommendedName>
</protein>
<dbReference type="GeneID" id="20647999"/>
<feature type="compositionally biased region" description="Basic and acidic residues" evidence="1">
    <location>
        <begin position="79"/>
        <end position="107"/>
    </location>
</feature>
<keyword evidence="4" id="KW-1185">Reference proteome</keyword>
<dbReference type="KEGG" id="psoj:PHYSODRAFT_340908"/>
<organism evidence="3 4">
    <name type="scientific">Phytophthora sojae (strain P6497)</name>
    <name type="common">Soybean stem and root rot agent</name>
    <name type="synonym">Phytophthora megasperma f. sp. glycines</name>
    <dbReference type="NCBI Taxonomy" id="1094619"/>
    <lineage>
        <taxon>Eukaryota</taxon>
        <taxon>Sar</taxon>
        <taxon>Stramenopiles</taxon>
        <taxon>Oomycota</taxon>
        <taxon>Peronosporomycetes</taxon>
        <taxon>Peronosporales</taxon>
        <taxon>Peronosporaceae</taxon>
        <taxon>Phytophthora</taxon>
    </lineage>
</organism>
<feature type="non-terminal residue" evidence="3">
    <location>
        <position position="1"/>
    </location>
</feature>
<proteinExistence type="predicted"/>
<reference evidence="3 4" key="1">
    <citation type="journal article" date="2006" name="Science">
        <title>Phytophthora genome sequences uncover evolutionary origins and mechanisms of pathogenesis.</title>
        <authorList>
            <person name="Tyler B.M."/>
            <person name="Tripathy S."/>
            <person name="Zhang X."/>
            <person name="Dehal P."/>
            <person name="Jiang R.H."/>
            <person name="Aerts A."/>
            <person name="Arredondo F.D."/>
            <person name="Baxter L."/>
            <person name="Bensasson D."/>
            <person name="Beynon J.L."/>
            <person name="Chapman J."/>
            <person name="Damasceno C.M."/>
            <person name="Dorrance A.E."/>
            <person name="Dou D."/>
            <person name="Dickerman A.W."/>
            <person name="Dubchak I.L."/>
            <person name="Garbelotto M."/>
            <person name="Gijzen M."/>
            <person name="Gordon S.G."/>
            <person name="Govers F."/>
            <person name="Grunwald N.J."/>
            <person name="Huang W."/>
            <person name="Ivors K.L."/>
            <person name="Jones R.W."/>
            <person name="Kamoun S."/>
            <person name="Krampis K."/>
            <person name="Lamour K.H."/>
            <person name="Lee M.K."/>
            <person name="McDonald W.H."/>
            <person name="Medina M."/>
            <person name="Meijer H.J."/>
            <person name="Nordberg E.K."/>
            <person name="Maclean D.J."/>
            <person name="Ospina-Giraldo M.D."/>
            <person name="Morris P.F."/>
            <person name="Phuntumart V."/>
            <person name="Putnam N.H."/>
            <person name="Rash S."/>
            <person name="Rose J.K."/>
            <person name="Sakihama Y."/>
            <person name="Salamov A.A."/>
            <person name="Savidor A."/>
            <person name="Scheuring C.F."/>
            <person name="Smith B.M."/>
            <person name="Sobral B.W."/>
            <person name="Terry A."/>
            <person name="Torto-Alalibo T.A."/>
            <person name="Win J."/>
            <person name="Xu Z."/>
            <person name="Zhang H."/>
            <person name="Grigoriev I.V."/>
            <person name="Rokhsar D.S."/>
            <person name="Boore J.L."/>
        </authorList>
    </citation>
    <scope>NUCLEOTIDE SEQUENCE [LARGE SCALE GENOMIC DNA]</scope>
    <source>
        <strain evidence="3 4">P6497</strain>
    </source>
</reference>
<feature type="domain" description="Tf2-1-like SH3-like" evidence="2">
    <location>
        <begin position="133"/>
        <end position="194"/>
    </location>
</feature>
<dbReference type="InterPro" id="IPR056924">
    <property type="entry name" value="SH3_Tf2-1"/>
</dbReference>
<dbReference type="AlphaFoldDB" id="G5ABG8"/>
<evidence type="ECO:0000313" key="4">
    <source>
        <dbReference type="Proteomes" id="UP000002640"/>
    </source>
</evidence>
<evidence type="ECO:0000313" key="3">
    <source>
        <dbReference type="EMBL" id="EGZ06693.1"/>
    </source>
</evidence>
<name>G5ABG8_PHYSP</name>
<dbReference type="InParanoid" id="G5ABG8"/>
<evidence type="ECO:0000259" key="2">
    <source>
        <dbReference type="Pfam" id="PF24626"/>
    </source>
</evidence>
<dbReference type="RefSeq" id="XP_009537457.1">
    <property type="nucleotide sequence ID" value="XM_009539162.1"/>
</dbReference>
<gene>
    <name evidence="3" type="ORF">PHYSODRAFT_340908</name>
</gene>